<dbReference type="Proteomes" id="UP000199322">
    <property type="component" value="Unassembled WGS sequence"/>
</dbReference>
<protein>
    <submittedName>
        <fullName evidence="6">dTDP-4-amino-4,6-dideoxygalactose transaminase</fullName>
    </submittedName>
</protein>
<dbReference type="Pfam" id="PF01041">
    <property type="entry name" value="DegT_DnrJ_EryC1"/>
    <property type="match status" value="1"/>
</dbReference>
<dbReference type="EMBL" id="FMYV01000008">
    <property type="protein sequence ID" value="SDC79788.1"/>
    <property type="molecule type" value="Genomic_DNA"/>
</dbReference>
<dbReference type="SUPFAM" id="SSF53383">
    <property type="entry name" value="PLP-dependent transferases"/>
    <property type="match status" value="1"/>
</dbReference>
<dbReference type="InterPro" id="IPR015424">
    <property type="entry name" value="PyrdxlP-dep_Trfase"/>
</dbReference>
<dbReference type="Gene3D" id="3.40.640.10">
    <property type="entry name" value="Type I PLP-dependent aspartate aminotransferase-like (Major domain)"/>
    <property type="match status" value="1"/>
</dbReference>
<evidence type="ECO:0000313" key="7">
    <source>
        <dbReference type="Proteomes" id="UP000199322"/>
    </source>
</evidence>
<feature type="modified residue" description="N6-(pyridoxal phosphate)lysine" evidence="4">
    <location>
        <position position="186"/>
    </location>
</feature>
<dbReference type="STRING" id="28234.SAMN04488588_1817"/>
<dbReference type="GO" id="GO:0008483">
    <property type="term" value="F:transaminase activity"/>
    <property type="evidence" value="ECO:0007669"/>
    <property type="project" value="TreeGrafter"/>
</dbReference>
<comment type="similarity">
    <text evidence="2 5">Belongs to the DegT/DnrJ/EryC1 family.</text>
</comment>
<feature type="active site" description="Proton acceptor" evidence="3">
    <location>
        <position position="186"/>
    </location>
</feature>
<dbReference type="AlphaFoldDB" id="A0A1G6PIB5"/>
<sequence>MMKINFTELKRGYEKYKKEYDKAAIEALESGWYILGKKVEEFENNFSNFVGAKHCVGVNSGLDALILAVRSLNIGRGDEVIVPANTYIATVLGITENDATPIFVEPDEYYNIDANKIEEKITDRTKAIMVVHLYGQAANMKRIKEIADKHNLYLIEDCAQSHGAKFEGKTTGTYGDIGCFSFYPTKNLGAFGDAGAIVTDNVEVAEKIKMLRNYGSQKKYHNKIEGINSRIDEIQASLLNVKLKHYNELRKQREKIANRYLSEITNPRVELPKARKGSEHVWHLFEIRTAERDKLQAYLRNNGIGTQIHYPIPPHLSEAYEYLGYKKGDFPITEKLADTLLSLPIYDGMKDEEIDYVIKIINEYES</sequence>
<dbReference type="CDD" id="cd00616">
    <property type="entry name" value="AHBA_syn"/>
    <property type="match status" value="1"/>
</dbReference>
<dbReference type="InterPro" id="IPR000653">
    <property type="entry name" value="DegT/StrS_aminotransferase"/>
</dbReference>
<evidence type="ECO:0000256" key="3">
    <source>
        <dbReference type="PIRSR" id="PIRSR000390-1"/>
    </source>
</evidence>
<dbReference type="InterPro" id="IPR015422">
    <property type="entry name" value="PyrdxlP-dep_Trfase_small"/>
</dbReference>
<organism evidence="6 7">
    <name type="scientific">Geotoga petraea</name>
    <dbReference type="NCBI Taxonomy" id="28234"/>
    <lineage>
        <taxon>Bacteria</taxon>
        <taxon>Thermotogati</taxon>
        <taxon>Thermotogota</taxon>
        <taxon>Thermotogae</taxon>
        <taxon>Petrotogales</taxon>
        <taxon>Petrotogaceae</taxon>
        <taxon>Geotoga</taxon>
    </lineage>
</organism>
<dbReference type="GO" id="GO:0030170">
    <property type="term" value="F:pyridoxal phosphate binding"/>
    <property type="evidence" value="ECO:0007669"/>
    <property type="project" value="UniProtKB-ARBA"/>
</dbReference>
<gene>
    <name evidence="6" type="ORF">SAMN04488588_1817</name>
</gene>
<evidence type="ECO:0000256" key="1">
    <source>
        <dbReference type="ARBA" id="ARBA00022898"/>
    </source>
</evidence>
<evidence type="ECO:0000256" key="2">
    <source>
        <dbReference type="ARBA" id="ARBA00037999"/>
    </source>
</evidence>
<keyword evidence="1 4" id="KW-0663">Pyridoxal phosphate</keyword>
<accession>A0A1G6PIB5</accession>
<reference evidence="6 7" key="1">
    <citation type="submission" date="2016-10" db="EMBL/GenBank/DDBJ databases">
        <authorList>
            <person name="de Groot N.N."/>
        </authorList>
    </citation>
    <scope>NUCLEOTIDE SEQUENCE [LARGE SCALE GENOMIC DNA]</scope>
    <source>
        <strain evidence="6 7">WG14</strain>
    </source>
</reference>
<dbReference type="PIRSF" id="PIRSF000390">
    <property type="entry name" value="PLP_StrS"/>
    <property type="match status" value="1"/>
</dbReference>
<evidence type="ECO:0000256" key="4">
    <source>
        <dbReference type="PIRSR" id="PIRSR000390-2"/>
    </source>
</evidence>
<proteinExistence type="inferred from homology"/>
<dbReference type="FunFam" id="3.40.640.10:FF:000089">
    <property type="entry name" value="Aminotransferase, DegT/DnrJ/EryC1/StrS family"/>
    <property type="match status" value="1"/>
</dbReference>
<evidence type="ECO:0000256" key="5">
    <source>
        <dbReference type="RuleBase" id="RU004508"/>
    </source>
</evidence>
<dbReference type="Gene3D" id="3.90.1150.10">
    <property type="entry name" value="Aspartate Aminotransferase, domain 1"/>
    <property type="match status" value="1"/>
</dbReference>
<dbReference type="PANTHER" id="PTHR30244:SF36">
    <property type="entry name" value="3-OXO-GLUCOSE-6-PHOSPHATE:GLUTAMATE AMINOTRANSFERASE"/>
    <property type="match status" value="1"/>
</dbReference>
<dbReference type="GO" id="GO:0000271">
    <property type="term" value="P:polysaccharide biosynthetic process"/>
    <property type="evidence" value="ECO:0007669"/>
    <property type="project" value="TreeGrafter"/>
</dbReference>
<keyword evidence="7" id="KW-1185">Reference proteome</keyword>
<name>A0A1G6PIB5_9BACT</name>
<dbReference type="PANTHER" id="PTHR30244">
    <property type="entry name" value="TRANSAMINASE"/>
    <property type="match status" value="1"/>
</dbReference>
<dbReference type="InterPro" id="IPR015421">
    <property type="entry name" value="PyrdxlP-dep_Trfase_major"/>
</dbReference>
<evidence type="ECO:0000313" key="6">
    <source>
        <dbReference type="EMBL" id="SDC79788.1"/>
    </source>
</evidence>